<dbReference type="GO" id="GO:0051287">
    <property type="term" value="F:NAD binding"/>
    <property type="evidence" value="ECO:0007669"/>
    <property type="project" value="InterPro"/>
</dbReference>
<dbReference type="STRING" id="520764.AN618_06360"/>
<evidence type="ECO:0000256" key="4">
    <source>
        <dbReference type="RuleBase" id="RU003719"/>
    </source>
</evidence>
<gene>
    <name evidence="7" type="primary">ghrB</name>
    <name evidence="7" type="ORF">AN618_06360</name>
</gene>
<dbReference type="SUPFAM" id="SSF51735">
    <property type="entry name" value="NAD(P)-binding Rossmann-fold domains"/>
    <property type="match status" value="1"/>
</dbReference>
<dbReference type="PANTHER" id="PTHR43333">
    <property type="entry name" value="2-HACID_DH_C DOMAIN-CONTAINING PROTEIN"/>
    <property type="match status" value="1"/>
</dbReference>
<dbReference type="Gene3D" id="3.40.50.720">
    <property type="entry name" value="NAD(P)-binding Rossmann-like Domain"/>
    <property type="match status" value="2"/>
</dbReference>
<dbReference type="EC" id="1.1.1.79" evidence="7"/>
<keyword evidence="8" id="KW-1185">Reference proteome</keyword>
<keyword evidence="3" id="KW-0520">NAD</keyword>
<dbReference type="Pfam" id="PF02826">
    <property type="entry name" value="2-Hacid_dh_C"/>
    <property type="match status" value="1"/>
</dbReference>
<dbReference type="InterPro" id="IPR036291">
    <property type="entry name" value="NAD(P)-bd_dom_sf"/>
</dbReference>
<organism evidence="7 8">
    <name type="scientific">Fervidicola ferrireducens</name>
    <dbReference type="NCBI Taxonomy" id="520764"/>
    <lineage>
        <taxon>Bacteria</taxon>
        <taxon>Bacillati</taxon>
        <taxon>Bacillota</taxon>
        <taxon>Clostridia</taxon>
        <taxon>Thermosediminibacterales</taxon>
        <taxon>Thermosediminibacteraceae</taxon>
        <taxon>Fervidicola</taxon>
    </lineage>
</organism>
<dbReference type="InterPro" id="IPR029753">
    <property type="entry name" value="D-isomer_DH_CS"/>
</dbReference>
<evidence type="ECO:0000256" key="2">
    <source>
        <dbReference type="ARBA" id="ARBA00023002"/>
    </source>
</evidence>
<reference evidence="7 8" key="1">
    <citation type="submission" date="2015-12" db="EMBL/GenBank/DDBJ databases">
        <title>Draft genome sequnece of Fervidicola ferrireducens strain Y170.</title>
        <authorList>
            <person name="Patel B.K."/>
        </authorList>
    </citation>
    <scope>NUCLEOTIDE SEQUENCE [LARGE SCALE GENOMIC DNA]</scope>
    <source>
        <strain evidence="7 8">Y170</strain>
    </source>
</reference>
<dbReference type="EMBL" id="LOED01000005">
    <property type="protein sequence ID" value="KXG78024.1"/>
    <property type="molecule type" value="Genomic_DNA"/>
</dbReference>
<accession>A0A140LBU9</accession>
<dbReference type="CDD" id="cd05300">
    <property type="entry name" value="2-Hacid_dh_1"/>
    <property type="match status" value="1"/>
</dbReference>
<feature type="domain" description="D-isomer specific 2-hydroxyacid dehydrogenase catalytic" evidence="5">
    <location>
        <begin position="31"/>
        <end position="317"/>
    </location>
</feature>
<evidence type="ECO:0000256" key="1">
    <source>
        <dbReference type="ARBA" id="ARBA00005854"/>
    </source>
</evidence>
<evidence type="ECO:0000313" key="7">
    <source>
        <dbReference type="EMBL" id="KXG78024.1"/>
    </source>
</evidence>
<sequence>MRVMKKILFGHKVSEKHLQKTKEIAPDWNVVISENPEDKLKEIKDADIYVDWGFNIERRFIEAAEHLRWIQALSAGVDGLAFDLVREKGIIVTTTSGIHKVPIAELVFGYMLMFARGLTRFYEQQKKKVWDKNVRTAELFEKTLGIVGAGNIGSEIARLGKAFGMRVLGLNRSGRIQGNSSQMYDEMYGIGSLVELLSKSDFVVCAVPLTAETRHLFREEHFKAMKSTAYFINIARGAVVDEEALIKALKEGWIAGAALDVFEKEPLPPESPLWEMPNVIITPHIAGSSDRYMERAMKVVNENLRRYLQGEPLINIVDPERGY</sequence>
<dbReference type="FunFam" id="3.40.50.720:FF:000363">
    <property type="entry name" value="D-isomer specific 2-hydroxyacid dehydrogenase"/>
    <property type="match status" value="1"/>
</dbReference>
<evidence type="ECO:0000256" key="3">
    <source>
        <dbReference type="ARBA" id="ARBA00023027"/>
    </source>
</evidence>
<dbReference type="InParanoid" id="A0A140LBU9"/>
<keyword evidence="2 4" id="KW-0560">Oxidoreductase</keyword>
<evidence type="ECO:0000313" key="8">
    <source>
        <dbReference type="Proteomes" id="UP000070427"/>
    </source>
</evidence>
<comment type="similarity">
    <text evidence="1 4">Belongs to the D-isomer specific 2-hydroxyacid dehydrogenase family.</text>
</comment>
<dbReference type="AlphaFoldDB" id="A0A140LBU9"/>
<proteinExistence type="inferred from homology"/>
<dbReference type="GO" id="GO:0030267">
    <property type="term" value="F:glyoxylate reductase (NADPH) activity"/>
    <property type="evidence" value="ECO:0007669"/>
    <property type="project" value="UniProtKB-EC"/>
</dbReference>
<dbReference type="InterPro" id="IPR006139">
    <property type="entry name" value="D-isomer_2_OHA_DH_cat_dom"/>
</dbReference>
<protein>
    <submittedName>
        <fullName evidence="7">Glyoxylate/hydroxypyruvate reductase B</fullName>
        <ecNumber evidence="7">1.1.1.79</ecNumber>
    </submittedName>
</protein>
<dbReference type="Pfam" id="PF00389">
    <property type="entry name" value="2-Hacid_dh"/>
    <property type="match status" value="1"/>
</dbReference>
<dbReference type="PROSITE" id="PS00671">
    <property type="entry name" value="D_2_HYDROXYACID_DH_3"/>
    <property type="match status" value="1"/>
</dbReference>
<feature type="domain" description="D-isomer specific 2-hydroxyacid dehydrogenase NAD-binding" evidence="6">
    <location>
        <begin position="108"/>
        <end position="286"/>
    </location>
</feature>
<dbReference type="PANTHER" id="PTHR43333:SF1">
    <property type="entry name" value="D-ISOMER SPECIFIC 2-HYDROXYACID DEHYDROGENASE NAD-BINDING DOMAIN-CONTAINING PROTEIN"/>
    <property type="match status" value="1"/>
</dbReference>
<dbReference type="SUPFAM" id="SSF52283">
    <property type="entry name" value="Formate/glycerate dehydrogenase catalytic domain-like"/>
    <property type="match status" value="1"/>
</dbReference>
<keyword evidence="7" id="KW-0670">Pyruvate</keyword>
<dbReference type="InterPro" id="IPR006140">
    <property type="entry name" value="D-isomer_DH_NAD-bd"/>
</dbReference>
<dbReference type="PATRIC" id="fig|520764.3.peg.666"/>
<comment type="caution">
    <text evidence="7">The sequence shown here is derived from an EMBL/GenBank/DDBJ whole genome shotgun (WGS) entry which is preliminary data.</text>
</comment>
<name>A0A140LBU9_9FIRM</name>
<evidence type="ECO:0000259" key="5">
    <source>
        <dbReference type="Pfam" id="PF00389"/>
    </source>
</evidence>
<evidence type="ECO:0000259" key="6">
    <source>
        <dbReference type="Pfam" id="PF02826"/>
    </source>
</evidence>
<dbReference type="Proteomes" id="UP000070427">
    <property type="component" value="Unassembled WGS sequence"/>
</dbReference>